<organism evidence="2 3">
    <name type="scientific">Halorientalis persicus</name>
    <dbReference type="NCBI Taxonomy" id="1367881"/>
    <lineage>
        <taxon>Archaea</taxon>
        <taxon>Methanobacteriati</taxon>
        <taxon>Methanobacteriota</taxon>
        <taxon>Stenosarchaea group</taxon>
        <taxon>Halobacteria</taxon>
        <taxon>Halobacteriales</taxon>
        <taxon>Haloarculaceae</taxon>
        <taxon>Halorientalis</taxon>
    </lineage>
</organism>
<evidence type="ECO:0000313" key="3">
    <source>
        <dbReference type="Proteomes" id="UP000198775"/>
    </source>
</evidence>
<dbReference type="AlphaFoldDB" id="A0A1H8MP37"/>
<protein>
    <recommendedName>
        <fullName evidence="1">Halobacterial output domain-containing protein</fullName>
    </recommendedName>
</protein>
<name>A0A1H8MP37_9EURY</name>
<dbReference type="Proteomes" id="UP000198775">
    <property type="component" value="Unassembled WGS sequence"/>
</dbReference>
<feature type="domain" description="Halobacterial output" evidence="1">
    <location>
        <begin position="24"/>
        <end position="89"/>
    </location>
</feature>
<gene>
    <name evidence="2" type="ORF">SAMN05216388_100969</name>
</gene>
<dbReference type="OrthoDB" id="199137at2157"/>
<reference evidence="3" key="1">
    <citation type="submission" date="2016-10" db="EMBL/GenBank/DDBJ databases">
        <authorList>
            <person name="Varghese N."/>
            <person name="Submissions S."/>
        </authorList>
    </citation>
    <scope>NUCLEOTIDE SEQUENCE [LARGE SCALE GENOMIC DNA]</scope>
    <source>
        <strain evidence="3">IBRC-M 10043</strain>
    </source>
</reference>
<evidence type="ECO:0000259" key="1">
    <source>
        <dbReference type="Pfam" id="PF18545"/>
    </source>
</evidence>
<dbReference type="RefSeq" id="WP_092660054.1">
    <property type="nucleotide sequence ID" value="NZ_FOCX01000009.1"/>
</dbReference>
<evidence type="ECO:0000313" key="2">
    <source>
        <dbReference type="EMBL" id="SEO19079.1"/>
    </source>
</evidence>
<sequence length="99" mass="11067">MADSDNVSEEQADVYHRSIFDKAEQSPVQELVTIVAELKGVEQDELDPLYSWVDGLIDSLYSSPPPAEAQGMVEFTYEGYRITLYQDGRAIFMGRGSAE</sequence>
<dbReference type="EMBL" id="FOCX01000009">
    <property type="protein sequence ID" value="SEO19079.1"/>
    <property type="molecule type" value="Genomic_DNA"/>
</dbReference>
<dbReference type="Pfam" id="PF18545">
    <property type="entry name" value="HalOD1"/>
    <property type="match status" value="1"/>
</dbReference>
<keyword evidence="3" id="KW-1185">Reference proteome</keyword>
<accession>A0A1H8MP37</accession>
<proteinExistence type="predicted"/>
<dbReference type="InterPro" id="IPR040624">
    <property type="entry name" value="HalOD1"/>
</dbReference>